<name>A0ABQ0EMW1_APOSI</name>
<evidence type="ECO:0000313" key="9">
    <source>
        <dbReference type="Proteomes" id="UP001623349"/>
    </source>
</evidence>
<dbReference type="Gene3D" id="3.40.50.300">
    <property type="entry name" value="P-loop containing nucleotide triphosphate hydrolases"/>
    <property type="match status" value="2"/>
</dbReference>
<dbReference type="InterPro" id="IPR015894">
    <property type="entry name" value="Guanylate-bd_N"/>
</dbReference>
<dbReference type="PROSITE" id="PS51715">
    <property type="entry name" value="G_GB1_RHD3"/>
    <property type="match status" value="1"/>
</dbReference>
<keyword evidence="6" id="KW-1133">Transmembrane helix</keyword>
<gene>
    <name evidence="8" type="ORF">APTSU1_000341800</name>
</gene>
<organism evidence="8 9">
    <name type="scientific">Apodemus speciosus</name>
    <name type="common">Large Japanese field mouse</name>
    <dbReference type="NCBI Taxonomy" id="105296"/>
    <lineage>
        <taxon>Eukaryota</taxon>
        <taxon>Metazoa</taxon>
        <taxon>Chordata</taxon>
        <taxon>Craniata</taxon>
        <taxon>Vertebrata</taxon>
        <taxon>Euteleostomi</taxon>
        <taxon>Mammalia</taxon>
        <taxon>Eutheria</taxon>
        <taxon>Euarchontoglires</taxon>
        <taxon>Glires</taxon>
        <taxon>Rodentia</taxon>
        <taxon>Myomorpha</taxon>
        <taxon>Muroidea</taxon>
        <taxon>Muridae</taxon>
        <taxon>Murinae</taxon>
        <taxon>Apodemus</taxon>
    </lineage>
</organism>
<evidence type="ECO:0000256" key="1">
    <source>
        <dbReference type="ARBA" id="ARBA00022741"/>
    </source>
</evidence>
<evidence type="ECO:0000256" key="6">
    <source>
        <dbReference type="SAM" id="Phobius"/>
    </source>
</evidence>
<dbReference type="Gene3D" id="1.20.1000.10">
    <property type="entry name" value="Guanylate-binding protein, C-terminal domain"/>
    <property type="match status" value="1"/>
</dbReference>
<evidence type="ECO:0000313" key="8">
    <source>
        <dbReference type="EMBL" id="GAB1288188.1"/>
    </source>
</evidence>
<evidence type="ECO:0000259" key="7">
    <source>
        <dbReference type="PROSITE" id="PS51715"/>
    </source>
</evidence>
<keyword evidence="9" id="KW-1185">Reference proteome</keyword>
<evidence type="ECO:0000256" key="5">
    <source>
        <dbReference type="SAM" id="Coils"/>
    </source>
</evidence>
<dbReference type="Pfam" id="PF02263">
    <property type="entry name" value="GBP"/>
    <property type="match status" value="2"/>
</dbReference>
<feature type="transmembrane region" description="Helical" evidence="6">
    <location>
        <begin position="67"/>
        <end position="85"/>
    </location>
</feature>
<evidence type="ECO:0000256" key="2">
    <source>
        <dbReference type="ARBA" id="ARBA00022801"/>
    </source>
</evidence>
<accession>A0ABQ0EMW1</accession>
<sequence>MESEVPLCLIENVKGQLRVNQKALEVLSAITQPIVVVAIVGLYRTGKSYLMNKLAGKRTEGDNQNDCWIFALAILLSSTFVYNSMGVINQLAMDQLHYVTKLTDQIRARSSPKLHDGVEDSAEFVSFFPDFVWTLRDVTLRLEADGRSLTADEYLDYSLKLKEVTGTHDWRTQRSMSEEDKKYNLLRLCIRKFFPKKKCFVFYPPAEWKKLCNLESLHEDELDSDFVRQASDFCSFIFSFSKAKTLPGGIKVNGTRPWPSLQTQQLCRRQLTTTVSRWPSEWGSPQTRSRSCWMCTQPVRRKPLLSSWSTPSRMTSWSSRSSFCVTIEKKKETFMGQNEATSLSHCQVELDKLSESLRENPLHGVFSVPGGHSLYLEARKKIQKDCEQVPRKGMKASEVFQNFLKSQITVEESILQSDKALTESQKTLAAELAKKEAAEKELELMRQQQKETEEKMEALKRSVSETMAQMQEKILMERENHLSDLERVLDLKMKALEKLTHEGLEKQCDDLKKEIKRREKEIRTMKENSTSRCLDGTLDFFHELLLNVLSSEIKRTLREI</sequence>
<comment type="caution">
    <text evidence="8">The sequence shown here is derived from an EMBL/GenBank/DDBJ whole genome shotgun (WGS) entry which is preliminary data.</text>
</comment>
<proteinExistence type="inferred from homology"/>
<dbReference type="SUPFAM" id="SSF48340">
    <property type="entry name" value="Interferon-induced guanylate-binding protein 1 (GBP1), C-terminal domain"/>
    <property type="match status" value="1"/>
</dbReference>
<feature type="coiled-coil region" evidence="5">
    <location>
        <begin position="421"/>
        <end position="528"/>
    </location>
</feature>
<feature type="transmembrane region" description="Helical" evidence="6">
    <location>
        <begin position="26"/>
        <end position="46"/>
    </location>
</feature>
<keyword evidence="1" id="KW-0547">Nucleotide-binding</keyword>
<dbReference type="Proteomes" id="UP001623349">
    <property type="component" value="Unassembled WGS sequence"/>
</dbReference>
<dbReference type="EMBL" id="BAAFST010000003">
    <property type="protein sequence ID" value="GAB1288188.1"/>
    <property type="molecule type" value="Genomic_DNA"/>
</dbReference>
<dbReference type="PANTHER" id="PTHR10751">
    <property type="entry name" value="GUANYLATE BINDING PROTEIN"/>
    <property type="match status" value="1"/>
</dbReference>
<keyword evidence="5" id="KW-0175">Coiled coil</keyword>
<dbReference type="InterPro" id="IPR036543">
    <property type="entry name" value="Guanylate-bd_C_sf"/>
</dbReference>
<dbReference type="InterPro" id="IPR030386">
    <property type="entry name" value="G_GB1_RHD3_dom"/>
</dbReference>
<protein>
    <submittedName>
        <fullName evidence="8">Guanylate-binding protein 4</fullName>
    </submittedName>
</protein>
<dbReference type="SUPFAM" id="SSF52540">
    <property type="entry name" value="P-loop containing nucleoside triphosphate hydrolases"/>
    <property type="match status" value="1"/>
</dbReference>
<comment type="similarity">
    <text evidence="4">Belongs to the TRAFAC class dynamin-like GTPase superfamily. GB1/RHD3 GTPase family.</text>
</comment>
<dbReference type="InterPro" id="IPR027417">
    <property type="entry name" value="P-loop_NTPase"/>
</dbReference>
<dbReference type="Pfam" id="PF02841">
    <property type="entry name" value="GBP_C"/>
    <property type="match status" value="1"/>
</dbReference>
<evidence type="ECO:0000256" key="4">
    <source>
        <dbReference type="PROSITE-ProRule" id="PRU01052"/>
    </source>
</evidence>
<evidence type="ECO:0000256" key="3">
    <source>
        <dbReference type="ARBA" id="ARBA00023134"/>
    </source>
</evidence>
<keyword evidence="6" id="KW-0812">Transmembrane</keyword>
<keyword evidence="3" id="KW-0342">GTP-binding</keyword>
<reference evidence="8 9" key="1">
    <citation type="submission" date="2024-08" db="EMBL/GenBank/DDBJ databases">
        <title>The draft genome of Apodemus speciosus.</title>
        <authorList>
            <person name="Nabeshima K."/>
            <person name="Suzuki S."/>
            <person name="Onuma M."/>
        </authorList>
    </citation>
    <scope>NUCLEOTIDE SEQUENCE [LARGE SCALE GENOMIC DNA]</scope>
    <source>
        <strain evidence="8">IB14-021</strain>
    </source>
</reference>
<feature type="domain" description="GB1/RHD3-type G" evidence="7">
    <location>
        <begin position="1"/>
        <end position="242"/>
    </location>
</feature>
<keyword evidence="6" id="KW-0472">Membrane</keyword>
<keyword evidence="2" id="KW-0378">Hydrolase</keyword>
<dbReference type="InterPro" id="IPR003191">
    <property type="entry name" value="Guanylate-bd/ATL_C"/>
</dbReference>